<keyword evidence="11" id="KW-0175">Coiled coil</keyword>
<dbReference type="Gene3D" id="1.20.1270.60">
    <property type="entry name" value="Arfaptin homology (AH) domain/BAR domain"/>
    <property type="match status" value="1"/>
</dbReference>
<accession>A0A420HKM5</accession>
<evidence type="ECO:0000256" key="6">
    <source>
        <dbReference type="ARBA" id="ARBA00022490"/>
    </source>
</evidence>
<feature type="coiled-coil region" evidence="11">
    <location>
        <begin position="1377"/>
        <end position="1404"/>
    </location>
</feature>
<feature type="compositionally biased region" description="Polar residues" evidence="12">
    <location>
        <begin position="1126"/>
        <end position="1138"/>
    </location>
</feature>
<dbReference type="InterPro" id="IPR006598">
    <property type="entry name" value="CAP10"/>
</dbReference>
<feature type="region of interest" description="Disordered" evidence="12">
    <location>
        <begin position="1101"/>
        <end position="1203"/>
    </location>
</feature>
<dbReference type="SUPFAM" id="SSF52080">
    <property type="entry name" value="Ribosomal proteins L15p and L18e"/>
    <property type="match status" value="1"/>
</dbReference>
<dbReference type="Gene3D" id="1.10.238.10">
    <property type="entry name" value="EF-hand"/>
    <property type="match status" value="1"/>
</dbReference>
<dbReference type="InterPro" id="IPR021131">
    <property type="entry name" value="Ribosomal_uL15/eL18"/>
</dbReference>
<dbReference type="GO" id="GO:0005768">
    <property type="term" value="C:endosome"/>
    <property type="evidence" value="ECO:0007669"/>
    <property type="project" value="TreeGrafter"/>
</dbReference>
<dbReference type="Proteomes" id="UP000286134">
    <property type="component" value="Unassembled WGS sequence"/>
</dbReference>
<comment type="similarity">
    <text evidence="4">Belongs to the sorting nexin family.</text>
</comment>
<dbReference type="GO" id="GO:0015934">
    <property type="term" value="C:large ribosomal subunit"/>
    <property type="evidence" value="ECO:0007669"/>
    <property type="project" value="InterPro"/>
</dbReference>
<evidence type="ECO:0000256" key="12">
    <source>
        <dbReference type="SAM" id="MobiDB-lite"/>
    </source>
</evidence>
<dbReference type="InterPro" id="IPR028662">
    <property type="entry name" value="SNX8/Mvp1"/>
</dbReference>
<dbReference type="CDD" id="cd07597">
    <property type="entry name" value="BAR_SNX8"/>
    <property type="match status" value="1"/>
</dbReference>
<dbReference type="SMART" id="SM00672">
    <property type="entry name" value="CAP10"/>
    <property type="match status" value="1"/>
</dbReference>
<dbReference type="InterPro" id="IPR036227">
    <property type="entry name" value="Ribosomal_uL15/eL18_sf"/>
</dbReference>
<keyword evidence="13" id="KW-1133">Transmembrane helix</keyword>
<feature type="transmembrane region" description="Helical" evidence="13">
    <location>
        <begin position="12"/>
        <end position="34"/>
    </location>
</feature>
<feature type="compositionally biased region" description="Basic and acidic residues" evidence="12">
    <location>
        <begin position="1143"/>
        <end position="1155"/>
    </location>
</feature>
<evidence type="ECO:0000256" key="13">
    <source>
        <dbReference type="SAM" id="Phobius"/>
    </source>
</evidence>
<keyword evidence="10" id="KW-0687">Ribonucleoprotein</keyword>
<comment type="similarity">
    <text evidence="3">Belongs to the universal ribosomal protein uL15 family.</text>
</comment>
<dbReference type="EMBL" id="MCFK01007063">
    <property type="protein sequence ID" value="RKF57991.1"/>
    <property type="molecule type" value="Genomic_DNA"/>
</dbReference>
<proteinExistence type="inferred from homology"/>
<dbReference type="STRING" id="212602.A0A420HKM5"/>
<dbReference type="Pfam" id="PF19566">
    <property type="entry name" value="Snx8_BAR_dom"/>
    <property type="match status" value="1"/>
</dbReference>
<dbReference type="OrthoDB" id="541052at2759"/>
<keyword evidence="16" id="KW-1185">Reference proteome</keyword>
<evidence type="ECO:0000256" key="3">
    <source>
        <dbReference type="ARBA" id="ARBA00007320"/>
    </source>
</evidence>
<gene>
    <name evidence="15" type="ORF">OnM2_070008</name>
</gene>
<evidence type="ECO:0000256" key="9">
    <source>
        <dbReference type="ARBA" id="ARBA00023136"/>
    </source>
</evidence>
<dbReference type="Pfam" id="PF05686">
    <property type="entry name" value="Glyco_transf_90"/>
    <property type="match status" value="1"/>
</dbReference>
<evidence type="ECO:0000256" key="11">
    <source>
        <dbReference type="SAM" id="Coils"/>
    </source>
</evidence>
<dbReference type="GO" id="GO:0005829">
    <property type="term" value="C:cytosol"/>
    <property type="evidence" value="ECO:0007669"/>
    <property type="project" value="GOC"/>
</dbReference>
<sequence length="1489" mass="170179">MLKTFDGGSRWLFAPLCTIIILITMINLNLFSVFDHRSKFHSTYPYDDFEKYSKVNDHHPIAKFMQEADLQWLKYDDNRSSNFVEVITKYRKTYNRHPPPGFIDWYRFARERNVHNLDDFQQIMDDLRPFWAIDPSIIRSQAAYLHRNPDYGISGLHIRQNKIWKMTNKNWRIEVFSEMVKPFIKFLPDMDVAINRLDQPRIIVPWEDMQDLLIKENNSKRMHTSIEDKWTKDMDGFFIENGQESSSIVDPEFFPAHGQQYMNIARNSCPPESPARNSSFLAKDIENLYRDIESGLVTNFNLSSDLCTVGPIIENKHGFLFAPSTIWATRKLLPIFGECKTSANSDILFPANMYYTNDKRYTYDPTFDYDWDDKQDILIWRGVTSGGTNTAENWRDMHRQRLVAMTNATLMTDKNARILKYKMNLKGAYYRSWPYFHPRNWIIKHTDVGFTEPIACVPNCEFYKDVISFKKQMTLGQQFMYKYLVDVDGHSFSGRWHAFLRSKSLAIKSTIFREWHDSRLFAWRHFVPLDNRYDDLYSILTYFIGLGSPTSSKRGAPYVQRHDFEARKLGQQGRDWAAKVLRREDIEVYLFRLLLEYARLIDDNRDFIGYAGDGSSAAKASHPQRFSPVFRTSYFQYRSASILASLSDCPGAYNKKIRRGRGPSSGKGKTSGRGQKGQKAHGKVPATMQGGQTPLSVVHGERGFNNVFSLDLSVVNLDRIQSWINQSRIDPSKPITIKELVETRCIHGIKDGVKLLARNKDDLKTPINILVSRASASAIKAVESVGGTVITRYYTRASIKRLLKGESGSSCTPINVTLKARKSADGSDNDISSDDFEYLLPDPSSRKDLEYYRDASKRGYLSYLVAEGHGPSLFYRSPAFIMSLFGTSPDDSILAVERKSRNSLFDDDINKGPRNDSKASSLSNENISESTSLFQKTQTVVEASSYAIMPNLPFLTTVPESYNKIYDLICKNNDNIEDKINKETVKKILAESNLRPQDERSILGKVYQGAQLSALNRHEFYVLLALIGQVHAGEDISLEGLNERKNLLVPDLPSISKSLSSSSFYEITSQTNAKSEPQRYLDQEGICGMSEAELWASSTANHNNHSLLPKPNQGAHKASDLEAQKSIRSNLNATSRLSGRSDGSFDREQESKPDPNRTWGPGNFRNSYKSDSKQNYGRDKSTGNISNNSLPQNAHSQTFDGVQGKNVGTEETIIEKLVIDFLTLIAEFSVWRKQASISIQDEFSGRTLPLDLEDSLPLNLNDMFERARAGIRRSAGIYTTLCALMDRLVKRNEGFAAEQLRISRSLESLSVASEDTYSIVANDVPMLKRLLNNSIKHLNDSQALLVDEAKSLDFGVLEELKKQRDSFVSMREIFDRRDSYKDNIPSLESRIQKNEKKLADMLEKPEEATKPGEIGKLTEAISKKSIVSQHARGVLVKQCIFDELKYFQQTQYHICTWNKDWAYERVKYSELQADNWKLLNEALERINIS</sequence>
<comment type="subcellular location">
    <subcellularLocation>
        <location evidence="2">Cytoplasm</location>
    </subcellularLocation>
    <subcellularLocation>
        <location evidence="1">Membrane</location>
        <topology evidence="1">Peripheral membrane protein</topology>
    </subcellularLocation>
</comment>
<keyword evidence="8" id="KW-0689">Ribosomal protein</keyword>
<dbReference type="GO" id="GO:0003735">
    <property type="term" value="F:structural constituent of ribosome"/>
    <property type="evidence" value="ECO:0007669"/>
    <property type="project" value="InterPro"/>
</dbReference>
<evidence type="ECO:0000256" key="8">
    <source>
        <dbReference type="ARBA" id="ARBA00022980"/>
    </source>
</evidence>
<reference evidence="15 16" key="1">
    <citation type="journal article" date="2018" name="BMC Genomics">
        <title>Comparative genome analyses reveal sequence features reflecting distinct modes of host-adaptation between dicot and monocot powdery mildew.</title>
        <authorList>
            <person name="Wu Y."/>
            <person name="Ma X."/>
            <person name="Pan Z."/>
            <person name="Kale S.D."/>
            <person name="Song Y."/>
            <person name="King H."/>
            <person name="Zhang Q."/>
            <person name="Presley C."/>
            <person name="Deng X."/>
            <person name="Wei C.I."/>
            <person name="Xiao S."/>
        </authorList>
    </citation>
    <scope>NUCLEOTIDE SEQUENCE [LARGE SCALE GENOMIC DNA]</scope>
    <source>
        <strain evidence="15">UMSG2</strain>
    </source>
</reference>
<feature type="region of interest" description="Disordered" evidence="12">
    <location>
        <begin position="654"/>
        <end position="691"/>
    </location>
</feature>
<dbReference type="InterPro" id="IPR045734">
    <property type="entry name" value="Snx8_BAR_dom"/>
</dbReference>
<dbReference type="Pfam" id="PF00828">
    <property type="entry name" value="Ribosomal_L27A"/>
    <property type="match status" value="1"/>
</dbReference>
<organism evidence="15 16">
    <name type="scientific">Erysiphe neolycopersici</name>
    <dbReference type="NCBI Taxonomy" id="212602"/>
    <lineage>
        <taxon>Eukaryota</taxon>
        <taxon>Fungi</taxon>
        <taxon>Dikarya</taxon>
        <taxon>Ascomycota</taxon>
        <taxon>Pezizomycotina</taxon>
        <taxon>Leotiomycetes</taxon>
        <taxon>Erysiphales</taxon>
        <taxon>Erysiphaceae</taxon>
        <taxon>Erysiphe</taxon>
    </lineage>
</organism>
<dbReference type="Gene3D" id="3.100.10.10">
    <property type="match status" value="1"/>
</dbReference>
<evidence type="ECO:0000256" key="10">
    <source>
        <dbReference type="ARBA" id="ARBA00023274"/>
    </source>
</evidence>
<dbReference type="GO" id="GO:0016020">
    <property type="term" value="C:membrane"/>
    <property type="evidence" value="ECO:0007669"/>
    <property type="project" value="UniProtKB-SubCell"/>
</dbReference>
<dbReference type="HAMAP" id="MF_01341">
    <property type="entry name" value="Ribosomal_uL15"/>
    <property type="match status" value="1"/>
</dbReference>
<evidence type="ECO:0000313" key="16">
    <source>
        <dbReference type="Proteomes" id="UP000286134"/>
    </source>
</evidence>
<name>A0A420HKM5_9PEZI</name>
<dbReference type="PANTHER" id="PTHR47554">
    <property type="entry name" value="SORTING NEXIN MVP1"/>
    <property type="match status" value="1"/>
</dbReference>
<evidence type="ECO:0000256" key="4">
    <source>
        <dbReference type="ARBA" id="ARBA00010883"/>
    </source>
</evidence>
<evidence type="ECO:0000256" key="7">
    <source>
        <dbReference type="ARBA" id="ARBA00022927"/>
    </source>
</evidence>
<feature type="compositionally biased region" description="Basic and acidic residues" evidence="12">
    <location>
        <begin position="908"/>
        <end position="917"/>
    </location>
</feature>
<feature type="compositionally biased region" description="Basic and acidic residues" evidence="12">
    <location>
        <begin position="1168"/>
        <end position="1181"/>
    </location>
</feature>
<feature type="region of interest" description="Disordered" evidence="12">
    <location>
        <begin position="905"/>
        <end position="924"/>
    </location>
</feature>
<feature type="compositionally biased region" description="Polar residues" evidence="12">
    <location>
        <begin position="1182"/>
        <end position="1200"/>
    </location>
</feature>
<dbReference type="FunFam" id="3.100.10.10:FF:000011">
    <property type="entry name" value="50S ribosomal subunit protein L15"/>
    <property type="match status" value="1"/>
</dbReference>
<dbReference type="GO" id="GO:0032266">
    <property type="term" value="F:phosphatidylinositol-3-phosphate binding"/>
    <property type="evidence" value="ECO:0007669"/>
    <property type="project" value="TreeGrafter"/>
</dbReference>
<dbReference type="GO" id="GO:0042147">
    <property type="term" value="P:retrograde transport, endosome to Golgi"/>
    <property type="evidence" value="ECO:0007669"/>
    <property type="project" value="InterPro"/>
</dbReference>
<evidence type="ECO:0000256" key="1">
    <source>
        <dbReference type="ARBA" id="ARBA00004170"/>
    </source>
</evidence>
<keyword evidence="9 13" id="KW-0472">Membrane</keyword>
<dbReference type="InterPro" id="IPR027267">
    <property type="entry name" value="AH/BAR_dom_sf"/>
</dbReference>
<dbReference type="GO" id="GO:0006412">
    <property type="term" value="P:translation"/>
    <property type="evidence" value="ECO:0007669"/>
    <property type="project" value="InterPro"/>
</dbReference>
<keyword evidence="5" id="KW-0813">Transport</keyword>
<evidence type="ECO:0000256" key="5">
    <source>
        <dbReference type="ARBA" id="ARBA00022448"/>
    </source>
</evidence>
<dbReference type="GO" id="GO:0006623">
    <property type="term" value="P:protein targeting to vacuole"/>
    <property type="evidence" value="ECO:0007669"/>
    <property type="project" value="TreeGrafter"/>
</dbReference>
<evidence type="ECO:0000256" key="2">
    <source>
        <dbReference type="ARBA" id="ARBA00004496"/>
    </source>
</evidence>
<keyword evidence="7" id="KW-0653">Protein transport</keyword>
<protein>
    <recommendedName>
        <fullName evidence="14">Glycosyl transferase CAP10 domain-containing protein</fullName>
    </recommendedName>
</protein>
<dbReference type="PANTHER" id="PTHR47554:SF1">
    <property type="entry name" value="SORTING NEXIN MVP1"/>
    <property type="match status" value="1"/>
</dbReference>
<dbReference type="NCBIfam" id="TIGR01071">
    <property type="entry name" value="rplO_bact"/>
    <property type="match status" value="1"/>
</dbReference>
<feature type="domain" description="Glycosyl transferase CAP10" evidence="14">
    <location>
        <begin position="313"/>
        <end position="604"/>
    </location>
</feature>
<keyword evidence="6" id="KW-0963">Cytoplasm</keyword>
<dbReference type="InterPro" id="IPR030878">
    <property type="entry name" value="Ribosomal_uL15"/>
</dbReference>
<evidence type="ECO:0000259" key="14">
    <source>
        <dbReference type="SMART" id="SM00672"/>
    </source>
</evidence>
<comment type="caution">
    <text evidence="15">The sequence shown here is derived from an EMBL/GenBank/DDBJ whole genome shotgun (WGS) entry which is preliminary data.</text>
</comment>
<feature type="compositionally biased region" description="Gly residues" evidence="12">
    <location>
        <begin position="663"/>
        <end position="675"/>
    </location>
</feature>
<evidence type="ECO:0000313" key="15">
    <source>
        <dbReference type="EMBL" id="RKF57991.1"/>
    </source>
</evidence>
<dbReference type="InterPro" id="IPR005749">
    <property type="entry name" value="Ribosomal_uL15_bac-type"/>
</dbReference>
<keyword evidence="13" id="KW-0812">Transmembrane</keyword>